<keyword evidence="7" id="KW-0408">Iron</keyword>
<evidence type="ECO:0000256" key="11">
    <source>
        <dbReference type="ARBA" id="ARBA00023237"/>
    </source>
</evidence>
<gene>
    <name evidence="16" type="ORF">FF125_10485</name>
</gene>
<organism evidence="16 17">
    <name type="scientific">Aureibaculum algae</name>
    <dbReference type="NCBI Taxonomy" id="2584122"/>
    <lineage>
        <taxon>Bacteria</taxon>
        <taxon>Pseudomonadati</taxon>
        <taxon>Bacteroidota</taxon>
        <taxon>Flavobacteriia</taxon>
        <taxon>Flavobacteriales</taxon>
        <taxon>Flavobacteriaceae</taxon>
        <taxon>Aureibaculum</taxon>
    </lineage>
</organism>
<evidence type="ECO:0000256" key="5">
    <source>
        <dbReference type="ARBA" id="ARBA00022692"/>
    </source>
</evidence>
<keyword evidence="3 12" id="KW-1134">Transmembrane beta strand</keyword>
<evidence type="ECO:0000313" key="16">
    <source>
        <dbReference type="EMBL" id="QCX38840.1"/>
    </source>
</evidence>
<keyword evidence="6" id="KW-0732">Signal</keyword>
<proteinExistence type="inferred from homology"/>
<keyword evidence="17" id="KW-1185">Reference proteome</keyword>
<evidence type="ECO:0000259" key="15">
    <source>
        <dbReference type="Pfam" id="PF07715"/>
    </source>
</evidence>
<dbReference type="GO" id="GO:0009279">
    <property type="term" value="C:cell outer membrane"/>
    <property type="evidence" value="ECO:0007669"/>
    <property type="project" value="UniProtKB-SubCell"/>
</dbReference>
<evidence type="ECO:0000256" key="12">
    <source>
        <dbReference type="PROSITE-ProRule" id="PRU01360"/>
    </source>
</evidence>
<keyword evidence="5 12" id="KW-0812">Transmembrane</keyword>
<feature type="domain" description="TonB-dependent receptor plug" evidence="15">
    <location>
        <begin position="132"/>
        <end position="246"/>
    </location>
</feature>
<dbReference type="InterPro" id="IPR039426">
    <property type="entry name" value="TonB-dep_rcpt-like"/>
</dbReference>
<dbReference type="PANTHER" id="PTHR32552">
    <property type="entry name" value="FERRICHROME IRON RECEPTOR-RELATED"/>
    <property type="match status" value="1"/>
</dbReference>
<evidence type="ECO:0000256" key="8">
    <source>
        <dbReference type="ARBA" id="ARBA00023065"/>
    </source>
</evidence>
<evidence type="ECO:0000256" key="6">
    <source>
        <dbReference type="ARBA" id="ARBA00022729"/>
    </source>
</evidence>
<keyword evidence="9 13" id="KW-0798">TonB box</keyword>
<protein>
    <submittedName>
        <fullName evidence="16">TonB-dependent receptor</fullName>
    </submittedName>
</protein>
<comment type="subcellular location">
    <subcellularLocation>
        <location evidence="1 12">Cell outer membrane</location>
        <topology evidence="1 12">Multi-pass membrane protein</topology>
    </subcellularLocation>
</comment>
<dbReference type="Gene3D" id="2.40.170.20">
    <property type="entry name" value="TonB-dependent receptor, beta-barrel domain"/>
    <property type="match status" value="1"/>
</dbReference>
<evidence type="ECO:0000313" key="17">
    <source>
        <dbReference type="Proteomes" id="UP000306229"/>
    </source>
</evidence>
<name>A0A5B7TRA5_9FLAO</name>
<evidence type="ECO:0000256" key="3">
    <source>
        <dbReference type="ARBA" id="ARBA00022452"/>
    </source>
</evidence>
<keyword evidence="11 12" id="KW-0998">Cell outer membrane</keyword>
<dbReference type="InterPro" id="IPR000531">
    <property type="entry name" value="Beta-barrel_TonB"/>
</dbReference>
<evidence type="ECO:0000259" key="14">
    <source>
        <dbReference type="Pfam" id="PF00593"/>
    </source>
</evidence>
<dbReference type="PANTHER" id="PTHR32552:SF89">
    <property type="entry name" value="CATECHOLATE SIDEROPHORE RECEPTOR FIU"/>
    <property type="match status" value="1"/>
</dbReference>
<dbReference type="Pfam" id="PF07715">
    <property type="entry name" value="Plug"/>
    <property type="match status" value="1"/>
</dbReference>
<keyword evidence="2 12" id="KW-0813">Transport</keyword>
<evidence type="ECO:0000256" key="4">
    <source>
        <dbReference type="ARBA" id="ARBA00022496"/>
    </source>
</evidence>
<keyword evidence="8" id="KW-0406">Ion transport</keyword>
<dbReference type="InterPro" id="IPR008969">
    <property type="entry name" value="CarboxyPept-like_regulatory"/>
</dbReference>
<evidence type="ECO:0000256" key="9">
    <source>
        <dbReference type="ARBA" id="ARBA00023077"/>
    </source>
</evidence>
<dbReference type="AlphaFoldDB" id="A0A5B7TRA5"/>
<evidence type="ECO:0000256" key="13">
    <source>
        <dbReference type="RuleBase" id="RU003357"/>
    </source>
</evidence>
<keyword evidence="16" id="KW-0675">Receptor</keyword>
<dbReference type="Pfam" id="PF00593">
    <property type="entry name" value="TonB_dep_Rec_b-barrel"/>
    <property type="match status" value="1"/>
</dbReference>
<evidence type="ECO:0000256" key="7">
    <source>
        <dbReference type="ARBA" id="ARBA00023004"/>
    </source>
</evidence>
<dbReference type="Gene3D" id="2.170.130.10">
    <property type="entry name" value="TonB-dependent receptor, plug domain"/>
    <property type="match status" value="1"/>
</dbReference>
<dbReference type="SUPFAM" id="SSF49464">
    <property type="entry name" value="Carboxypeptidase regulatory domain-like"/>
    <property type="match status" value="1"/>
</dbReference>
<accession>A0A5B7TRA5</accession>
<keyword evidence="4" id="KW-0410">Iron transport</keyword>
<evidence type="ECO:0000256" key="1">
    <source>
        <dbReference type="ARBA" id="ARBA00004571"/>
    </source>
</evidence>
<dbReference type="InterPro" id="IPR012910">
    <property type="entry name" value="Plug_dom"/>
</dbReference>
<dbReference type="PROSITE" id="PS52016">
    <property type="entry name" value="TONB_DEPENDENT_REC_3"/>
    <property type="match status" value="1"/>
</dbReference>
<dbReference type="GO" id="GO:0015344">
    <property type="term" value="F:siderophore uptake transmembrane transporter activity"/>
    <property type="evidence" value="ECO:0007669"/>
    <property type="project" value="TreeGrafter"/>
</dbReference>
<evidence type="ECO:0000256" key="2">
    <source>
        <dbReference type="ARBA" id="ARBA00022448"/>
    </source>
</evidence>
<feature type="domain" description="TonB-dependent receptor-like beta-barrel" evidence="14">
    <location>
        <begin position="343"/>
        <end position="896"/>
    </location>
</feature>
<dbReference type="SUPFAM" id="SSF56935">
    <property type="entry name" value="Porins"/>
    <property type="match status" value="1"/>
</dbReference>
<keyword evidence="10 12" id="KW-0472">Membrane</keyword>
<dbReference type="EMBL" id="CP040749">
    <property type="protein sequence ID" value="QCX38840.1"/>
    <property type="molecule type" value="Genomic_DNA"/>
</dbReference>
<comment type="similarity">
    <text evidence="12 13">Belongs to the TonB-dependent receptor family.</text>
</comment>
<dbReference type="Proteomes" id="UP000306229">
    <property type="component" value="Chromosome"/>
</dbReference>
<dbReference type="InterPro" id="IPR037066">
    <property type="entry name" value="Plug_dom_sf"/>
</dbReference>
<dbReference type="RefSeq" id="WP_138949723.1">
    <property type="nucleotide sequence ID" value="NZ_CP040749.1"/>
</dbReference>
<dbReference type="KEGG" id="fbe:FF125_10485"/>
<sequence>MELFAFFETNSFRNKQLFLALLLFGIFNSSIIAQSTIHGEVQDTNGNLLEGVNVVLNPTYSGTTTNAEGQFKFQNIPTGNYSLTLSYIGYKTIHDSIYVSEKEILQNFVLEEDLLNLQNVVITGTFEPKVQLESSTSMSVLNAEMIQQVYPQGTANLLQSIPGTFVDASAGEVFTKVYTRGVSASAEDDMGWYYVSLQEDGLPVSLAQYSYFSPDLFHRFDLTTEKVEAMRGGSASVTALNAPGGIYNFISKDIQNKFSGDIKISSGFQGENNYLRKIDAFVGSPLGNNWFLNAGGHYRIDDGARNTNFTFSKGGQFKFDLIKQNKNGTLKFYGKLLDDFTNRYTGVAAVNWNDPTPAFGQDFSSTSLLMPRFNANIPDGRNLAQGATNSFNPSQGVHAKDLAFGFDISQDLGHNWKLKNNLKFSTKSANWQTSISNAFVSLNDPLAYFISGADFPIGQVVFKDAQSGAEVARIDNSGILAGQPVQYLTDGNLPNDAIMGTSAWYIENNADEWMDQLTLSKKIDHHNITGGVALGFSDNSFFNQGSFGYVTYEPNPRMLQVTLENPNEPIIKLSDDNGISNYGGLFFVNSKANVSQIATFLNDNWDISEGFNLDLGLRYESINHKGSKDRFNSNMQDGGLDGNNNTAYDNGILNPTGEKDHFNFSYNYLSFSAGINYKMNTKSSVFFRFSQGNKAPELNYYFNNFSNVPINKKGEVQKINQAEMGVKYTHSNFSFTSTLFWSELTNIGTANFEFDSDNNSIFYTPILFNTSRTMGLEWESVYEPIQNITLRFNGVIQNPKATKWKIYDAAGSVDTADDQTLDFSGNTLAFTPKLMTNLSSEYQKNKISAFIKWQFMGKRFGNVANGFELDSYSLFNMGTGYQISAHLSAHILVSNLFNSKGLANFYGANSFGASANGATKEYINANPDESFVVFPVLQRSALLELNYRF</sequence>
<dbReference type="Gene3D" id="2.60.40.1120">
    <property type="entry name" value="Carboxypeptidase-like, regulatory domain"/>
    <property type="match status" value="1"/>
</dbReference>
<evidence type="ECO:0000256" key="10">
    <source>
        <dbReference type="ARBA" id="ARBA00023136"/>
    </source>
</evidence>
<reference evidence="16 17" key="1">
    <citation type="submission" date="2019-05" db="EMBL/GenBank/DDBJ databases">
        <title>Algicella ahnfeltiae gen. nov., sp. nov., a novel marine bacterium of the family Flavobacteriaceae isolated from a red alga.</title>
        <authorList>
            <person name="Nedashkovskaya O.I."/>
            <person name="Kukhlevskiy A.D."/>
            <person name="Kim S.-G."/>
            <person name="Zhukova N.V."/>
            <person name="Mikhailov V.V."/>
        </authorList>
    </citation>
    <scope>NUCLEOTIDE SEQUENCE [LARGE SCALE GENOMIC DNA]</scope>
    <source>
        <strain evidence="16 17">10Alg115</strain>
    </source>
</reference>
<dbReference type="Pfam" id="PF13715">
    <property type="entry name" value="CarbopepD_reg_2"/>
    <property type="match status" value="1"/>
</dbReference>
<dbReference type="InterPro" id="IPR036942">
    <property type="entry name" value="Beta-barrel_TonB_sf"/>
</dbReference>
<dbReference type="OrthoDB" id="1122665at2"/>